<dbReference type="InterPro" id="IPR035979">
    <property type="entry name" value="RBD_domain_sf"/>
</dbReference>
<dbReference type="Proteomes" id="UP001162483">
    <property type="component" value="Unassembled WGS sequence"/>
</dbReference>
<evidence type="ECO:0000256" key="4">
    <source>
        <dbReference type="PROSITE-ProRule" id="PRU00176"/>
    </source>
</evidence>
<dbReference type="PANTHER" id="PTHR48038:SF3">
    <property type="entry name" value="SPLICING FACTOR, ARGININE_SERINE-RICH 1-RELATED"/>
    <property type="match status" value="1"/>
</dbReference>
<keyword evidence="7" id="KW-1185">Reference proteome</keyword>
<sequence>MSRLSTLPRVYIGRLSHRARERDVERFFKGFGKIVEVDLKNGYGFVEFEDMRDAEDAVYEMNGRDLCGERVIVEHARAPRREARSKFSICTFVLFFSPQLCYWMSKKYWFSWTCHPHTTTLYL</sequence>
<comment type="caution">
    <text evidence="6">The sequence shown here is derived from an EMBL/GenBank/DDBJ whole genome shotgun (WGS) entry which is preliminary data.</text>
</comment>
<dbReference type="CDD" id="cd12337">
    <property type="entry name" value="RRM1_SRSF4_like"/>
    <property type="match status" value="1"/>
</dbReference>
<evidence type="ECO:0000313" key="7">
    <source>
        <dbReference type="Proteomes" id="UP001162483"/>
    </source>
</evidence>
<dbReference type="Pfam" id="PF00076">
    <property type="entry name" value="RRM_1"/>
    <property type="match status" value="1"/>
</dbReference>
<accession>A0ABN9FEC0</accession>
<organism evidence="6 7">
    <name type="scientific">Staurois parvus</name>
    <dbReference type="NCBI Taxonomy" id="386267"/>
    <lineage>
        <taxon>Eukaryota</taxon>
        <taxon>Metazoa</taxon>
        <taxon>Chordata</taxon>
        <taxon>Craniata</taxon>
        <taxon>Vertebrata</taxon>
        <taxon>Euteleostomi</taxon>
        <taxon>Amphibia</taxon>
        <taxon>Batrachia</taxon>
        <taxon>Anura</taxon>
        <taxon>Neobatrachia</taxon>
        <taxon>Ranoidea</taxon>
        <taxon>Ranidae</taxon>
        <taxon>Staurois</taxon>
    </lineage>
</organism>
<proteinExistence type="predicted"/>
<dbReference type="EMBL" id="CATNWA010016733">
    <property type="protein sequence ID" value="CAI9594998.1"/>
    <property type="molecule type" value="Genomic_DNA"/>
</dbReference>
<keyword evidence="3" id="KW-0539">Nucleus</keyword>
<dbReference type="SMART" id="SM00360">
    <property type="entry name" value="RRM"/>
    <property type="match status" value="1"/>
</dbReference>
<dbReference type="SUPFAM" id="SSF54928">
    <property type="entry name" value="RNA-binding domain, RBD"/>
    <property type="match status" value="1"/>
</dbReference>
<keyword evidence="2 4" id="KW-0694">RNA-binding</keyword>
<gene>
    <name evidence="6" type="ORF">SPARVUS_LOCUS11817826</name>
</gene>
<dbReference type="PANTHER" id="PTHR48038">
    <property type="entry name" value="RIBONUCLEOPROTEIN RB97D"/>
    <property type="match status" value="1"/>
</dbReference>
<dbReference type="InterPro" id="IPR012677">
    <property type="entry name" value="Nucleotide-bd_a/b_plait_sf"/>
</dbReference>
<name>A0ABN9FEC0_9NEOB</name>
<evidence type="ECO:0000256" key="3">
    <source>
        <dbReference type="ARBA" id="ARBA00023242"/>
    </source>
</evidence>
<reference evidence="6" key="1">
    <citation type="submission" date="2023-05" db="EMBL/GenBank/DDBJ databases">
        <authorList>
            <person name="Stuckert A."/>
        </authorList>
    </citation>
    <scope>NUCLEOTIDE SEQUENCE</scope>
</reference>
<evidence type="ECO:0000313" key="6">
    <source>
        <dbReference type="EMBL" id="CAI9594998.1"/>
    </source>
</evidence>
<protein>
    <recommendedName>
        <fullName evidence="5">RRM domain-containing protein</fullName>
    </recommendedName>
</protein>
<dbReference type="PROSITE" id="PS50102">
    <property type="entry name" value="RRM"/>
    <property type="match status" value="1"/>
</dbReference>
<dbReference type="Gene3D" id="3.30.70.330">
    <property type="match status" value="1"/>
</dbReference>
<evidence type="ECO:0000256" key="2">
    <source>
        <dbReference type="ARBA" id="ARBA00022884"/>
    </source>
</evidence>
<dbReference type="InterPro" id="IPR000504">
    <property type="entry name" value="RRM_dom"/>
</dbReference>
<evidence type="ECO:0000256" key="1">
    <source>
        <dbReference type="ARBA" id="ARBA00004123"/>
    </source>
</evidence>
<feature type="domain" description="RRM" evidence="5">
    <location>
        <begin position="8"/>
        <end position="78"/>
    </location>
</feature>
<evidence type="ECO:0000259" key="5">
    <source>
        <dbReference type="PROSITE" id="PS50102"/>
    </source>
</evidence>
<comment type="subcellular location">
    <subcellularLocation>
        <location evidence="1">Nucleus</location>
    </subcellularLocation>
</comment>